<dbReference type="SUPFAM" id="SSF74653">
    <property type="entry name" value="TolA/TonB C-terminal domain"/>
    <property type="match status" value="1"/>
</dbReference>
<protein>
    <recommendedName>
        <fullName evidence="4">TonB C-terminal domain-containing protein</fullName>
    </recommendedName>
</protein>
<gene>
    <name evidence="2" type="ORF">J4E00_18910</name>
</gene>
<feature type="chain" id="PRO_5045639264" description="TonB C-terminal domain-containing protein" evidence="1">
    <location>
        <begin position="18"/>
        <end position="161"/>
    </location>
</feature>
<dbReference type="EMBL" id="JAGETZ010000009">
    <property type="protein sequence ID" value="MBO2011140.1"/>
    <property type="molecule type" value="Genomic_DNA"/>
</dbReference>
<evidence type="ECO:0000313" key="3">
    <source>
        <dbReference type="Proteomes" id="UP000664369"/>
    </source>
</evidence>
<name>A0ABS3QKC4_9BACT</name>
<evidence type="ECO:0000256" key="1">
    <source>
        <dbReference type="SAM" id="SignalP"/>
    </source>
</evidence>
<organism evidence="2 3">
    <name type="scientific">Hymenobacter negativus</name>
    <dbReference type="NCBI Taxonomy" id="2795026"/>
    <lineage>
        <taxon>Bacteria</taxon>
        <taxon>Pseudomonadati</taxon>
        <taxon>Bacteroidota</taxon>
        <taxon>Cytophagia</taxon>
        <taxon>Cytophagales</taxon>
        <taxon>Hymenobacteraceae</taxon>
        <taxon>Hymenobacter</taxon>
    </lineage>
</organism>
<evidence type="ECO:0000313" key="2">
    <source>
        <dbReference type="EMBL" id="MBO2011140.1"/>
    </source>
</evidence>
<keyword evidence="1" id="KW-0732">Signal</keyword>
<dbReference type="Proteomes" id="UP000664369">
    <property type="component" value="Unassembled WGS sequence"/>
</dbReference>
<dbReference type="Gene3D" id="3.30.1150.10">
    <property type="match status" value="1"/>
</dbReference>
<accession>A0ABS3QKC4</accession>
<reference evidence="2 3" key="1">
    <citation type="submission" date="2021-03" db="EMBL/GenBank/DDBJ databases">
        <authorList>
            <person name="Kim M.K."/>
        </authorList>
    </citation>
    <scope>NUCLEOTIDE SEQUENCE [LARGE SCALE GENOMIC DNA]</scope>
    <source>
        <strain evidence="2 3">BT442</strain>
    </source>
</reference>
<comment type="caution">
    <text evidence="2">The sequence shown here is derived from an EMBL/GenBank/DDBJ whole genome shotgun (WGS) entry which is preliminary data.</text>
</comment>
<keyword evidence="3" id="KW-1185">Reference proteome</keyword>
<proteinExistence type="predicted"/>
<feature type="signal peptide" evidence="1">
    <location>
        <begin position="1"/>
        <end position="17"/>
    </location>
</feature>
<dbReference type="RefSeq" id="WP_208176830.1">
    <property type="nucleotide sequence ID" value="NZ_JAGETZ010000009.1"/>
</dbReference>
<evidence type="ECO:0008006" key="4">
    <source>
        <dbReference type="Google" id="ProtNLM"/>
    </source>
</evidence>
<sequence length="161" mass="17787">MKIPFLICLAWSTAAKAQGSGEVYAAPGMRVHLQTRALPKKGRAKPAAIPAIVPRFWHSADSVAWQTGYIQYLQALQHFMKFPVEALREQVEGRLFVRAILSAEGLPIKVEVVKRNLTTTASHAILNAFDAEAARVVGALRFEPKAGLPDTIIIQMSYFMQ</sequence>